<dbReference type="Proteomes" id="UP001501237">
    <property type="component" value="Unassembled WGS sequence"/>
</dbReference>
<accession>A0ABP6QF03</accession>
<dbReference type="PROSITE" id="PS50965">
    <property type="entry name" value="NERD"/>
    <property type="match status" value="1"/>
</dbReference>
<dbReference type="EMBL" id="BAAAUV010000009">
    <property type="protein sequence ID" value="GAA3217366.1"/>
    <property type="molecule type" value="Genomic_DNA"/>
</dbReference>
<dbReference type="Pfam" id="PF08378">
    <property type="entry name" value="NERD"/>
    <property type="match status" value="1"/>
</dbReference>
<evidence type="ECO:0000259" key="2">
    <source>
        <dbReference type="PROSITE" id="PS50965"/>
    </source>
</evidence>
<keyword evidence="4" id="KW-1185">Reference proteome</keyword>
<name>A0ABP6QF03_9ACTN</name>
<gene>
    <name evidence="3" type="ORF">GCM10010468_40040</name>
</gene>
<feature type="compositionally biased region" description="Low complexity" evidence="1">
    <location>
        <begin position="94"/>
        <end position="104"/>
    </location>
</feature>
<dbReference type="InterPro" id="IPR011528">
    <property type="entry name" value="NERD"/>
</dbReference>
<sequence>MTELQVTPWRRYGRFRLYVKRAEQDLGWYAPDTGEHHLAPHTDPGPFWTAVAAECARLAVPPPATALPAPEPEPAPETAPEPEREPAGDLVGDLAGNAAGSSARAEAERLRRLRPVRELLARILRIRTDAAAFAYGARGEEKVGRALGRWAAREGWHVLHSVPVGRRSADIDHVLVGPFGVVTLNTKRTRGKVRVSGRTLRINGYATDYLRNSRHEGARAAKLLAAALGGEPPPVVAAIVFAGTGDFAVREGGPRDMAVLGDVRALRGWLRSRPRLLTDAQVERVHAVARRPGTWRP</sequence>
<dbReference type="RefSeq" id="WP_344830371.1">
    <property type="nucleotide sequence ID" value="NZ_BAAAUV010000009.1"/>
</dbReference>
<evidence type="ECO:0000313" key="3">
    <source>
        <dbReference type="EMBL" id="GAA3217366.1"/>
    </source>
</evidence>
<proteinExistence type="predicted"/>
<feature type="region of interest" description="Disordered" evidence="1">
    <location>
        <begin position="62"/>
        <end position="107"/>
    </location>
</feature>
<reference evidence="4" key="1">
    <citation type="journal article" date="2019" name="Int. J. Syst. Evol. Microbiol.">
        <title>The Global Catalogue of Microorganisms (GCM) 10K type strain sequencing project: providing services to taxonomists for standard genome sequencing and annotation.</title>
        <authorList>
            <consortium name="The Broad Institute Genomics Platform"/>
            <consortium name="The Broad Institute Genome Sequencing Center for Infectious Disease"/>
            <person name="Wu L."/>
            <person name="Ma J."/>
        </authorList>
    </citation>
    <scope>NUCLEOTIDE SEQUENCE [LARGE SCALE GENOMIC DNA]</scope>
    <source>
        <strain evidence="4">JCM 9377</strain>
    </source>
</reference>
<protein>
    <recommendedName>
        <fullName evidence="2">NERD domain-containing protein</fullName>
    </recommendedName>
</protein>
<feature type="domain" description="NERD" evidence="2">
    <location>
        <begin position="135"/>
        <end position="247"/>
    </location>
</feature>
<feature type="compositionally biased region" description="Pro residues" evidence="1">
    <location>
        <begin position="62"/>
        <end position="79"/>
    </location>
</feature>
<organism evidence="3 4">
    <name type="scientific">Actinocorallia longicatena</name>
    <dbReference type="NCBI Taxonomy" id="111803"/>
    <lineage>
        <taxon>Bacteria</taxon>
        <taxon>Bacillati</taxon>
        <taxon>Actinomycetota</taxon>
        <taxon>Actinomycetes</taxon>
        <taxon>Streptosporangiales</taxon>
        <taxon>Thermomonosporaceae</taxon>
        <taxon>Actinocorallia</taxon>
    </lineage>
</organism>
<comment type="caution">
    <text evidence="3">The sequence shown here is derived from an EMBL/GenBank/DDBJ whole genome shotgun (WGS) entry which is preliminary data.</text>
</comment>
<evidence type="ECO:0000256" key="1">
    <source>
        <dbReference type="SAM" id="MobiDB-lite"/>
    </source>
</evidence>
<evidence type="ECO:0000313" key="4">
    <source>
        <dbReference type="Proteomes" id="UP001501237"/>
    </source>
</evidence>